<feature type="coiled-coil region" evidence="4">
    <location>
        <begin position="1821"/>
        <end position="1848"/>
    </location>
</feature>
<feature type="compositionally biased region" description="Low complexity" evidence="5">
    <location>
        <begin position="1903"/>
        <end position="1912"/>
    </location>
</feature>
<evidence type="ECO:0000313" key="9">
    <source>
        <dbReference type="EMBL" id="KAG7141831.1"/>
    </source>
</evidence>
<feature type="compositionally biased region" description="Low complexity" evidence="5">
    <location>
        <begin position="1622"/>
        <end position="1656"/>
    </location>
</feature>
<feature type="compositionally biased region" description="Basic and acidic residues" evidence="5">
    <location>
        <begin position="95"/>
        <end position="104"/>
    </location>
</feature>
<dbReference type="PANTHER" id="PTHR18898">
    <property type="entry name" value="NUCLEOPROTEIN TPR-RELATED"/>
    <property type="match status" value="1"/>
</dbReference>
<feature type="region of interest" description="Disordered" evidence="5">
    <location>
        <begin position="1522"/>
        <end position="1566"/>
    </location>
</feature>
<feature type="compositionally biased region" description="Low complexity" evidence="5">
    <location>
        <begin position="1921"/>
        <end position="1940"/>
    </location>
</feature>
<dbReference type="Pfam" id="PF07926">
    <property type="entry name" value="TPR_MLP1_2"/>
    <property type="match status" value="1"/>
</dbReference>
<feature type="compositionally biased region" description="Basic and acidic residues" evidence="5">
    <location>
        <begin position="866"/>
        <end position="877"/>
    </location>
</feature>
<feature type="compositionally biased region" description="Low complexity" evidence="5">
    <location>
        <begin position="1523"/>
        <end position="1548"/>
    </location>
</feature>
<feature type="compositionally biased region" description="Low complexity" evidence="5">
    <location>
        <begin position="1971"/>
        <end position="2026"/>
    </location>
</feature>
<feature type="compositionally biased region" description="Polar residues" evidence="5">
    <location>
        <begin position="1777"/>
        <end position="1787"/>
    </location>
</feature>
<feature type="region of interest" description="Disordered" evidence="5">
    <location>
        <begin position="1891"/>
        <end position="2113"/>
    </location>
</feature>
<feature type="coiled-coil region" evidence="4">
    <location>
        <begin position="224"/>
        <end position="364"/>
    </location>
</feature>
<reference evidence="9" key="1">
    <citation type="journal article" date="2021" name="Mol. Plant Pathol.">
        <title>A 20-kb lineage-specific genomic region tames virulence in pathogenic amphidiploid Verticillium longisporum.</title>
        <authorList>
            <person name="Harting R."/>
            <person name="Starke J."/>
            <person name="Kusch H."/>
            <person name="Poggeler S."/>
            <person name="Maurus I."/>
            <person name="Schluter R."/>
            <person name="Landesfeind M."/>
            <person name="Bulla I."/>
            <person name="Nowrousian M."/>
            <person name="de Jonge R."/>
            <person name="Stahlhut G."/>
            <person name="Hoff K.J."/>
            <person name="Asshauer K.P."/>
            <person name="Thurmer A."/>
            <person name="Stanke M."/>
            <person name="Daniel R."/>
            <person name="Morgenstern B."/>
            <person name="Thomma B.P.H.J."/>
            <person name="Kronstad J.W."/>
            <person name="Braus-Stromeyer S.A."/>
            <person name="Braus G.H."/>
        </authorList>
    </citation>
    <scope>NUCLEOTIDE SEQUENCE</scope>
    <source>
        <strain evidence="9">Vl32</strain>
    </source>
</reference>
<evidence type="ECO:0000259" key="6">
    <source>
        <dbReference type="Pfam" id="PF07926"/>
    </source>
</evidence>
<dbReference type="GO" id="GO:0006606">
    <property type="term" value="P:protein import into nucleus"/>
    <property type="evidence" value="ECO:0007669"/>
    <property type="project" value="InterPro"/>
</dbReference>
<feature type="region of interest" description="Disordered" evidence="5">
    <location>
        <begin position="1754"/>
        <end position="1792"/>
    </location>
</feature>
<evidence type="ECO:0000256" key="4">
    <source>
        <dbReference type="SAM" id="Coils"/>
    </source>
</evidence>
<feature type="coiled-coil region" evidence="4">
    <location>
        <begin position="1321"/>
        <end position="1412"/>
    </location>
</feature>
<dbReference type="InterPro" id="IPR057974">
    <property type="entry name" value="NUA/TPR/MLP1-2-like_dom"/>
</dbReference>
<name>A0A8I3AWJ1_VERLO</name>
<feature type="compositionally biased region" description="Polar residues" evidence="5">
    <location>
        <begin position="2047"/>
        <end position="2059"/>
    </location>
</feature>
<feature type="region of interest" description="Disordered" evidence="5">
    <location>
        <begin position="471"/>
        <end position="495"/>
    </location>
</feature>
<organism evidence="9 10">
    <name type="scientific">Verticillium longisporum</name>
    <name type="common">Verticillium dahliae var. longisporum</name>
    <dbReference type="NCBI Taxonomy" id="100787"/>
    <lineage>
        <taxon>Eukaryota</taxon>
        <taxon>Fungi</taxon>
        <taxon>Dikarya</taxon>
        <taxon>Ascomycota</taxon>
        <taxon>Pezizomycotina</taxon>
        <taxon>Sordariomycetes</taxon>
        <taxon>Hypocreomycetidae</taxon>
        <taxon>Glomerellales</taxon>
        <taxon>Plectosphaerellaceae</taxon>
        <taxon>Verticillium</taxon>
    </lineage>
</organism>
<evidence type="ECO:0000256" key="2">
    <source>
        <dbReference type="ARBA" id="ARBA00023054"/>
    </source>
</evidence>
<feature type="region of interest" description="Disordered" evidence="5">
    <location>
        <begin position="366"/>
        <end position="388"/>
    </location>
</feature>
<evidence type="ECO:0000259" key="8">
    <source>
        <dbReference type="Pfam" id="PF25785"/>
    </source>
</evidence>
<feature type="domain" description="Nucleoprotein TPR/MLP1-2" evidence="6">
    <location>
        <begin position="1072"/>
        <end position="1200"/>
    </location>
</feature>
<feature type="region of interest" description="Disordered" evidence="5">
    <location>
        <begin position="95"/>
        <end position="121"/>
    </location>
</feature>
<dbReference type="InterPro" id="IPR057577">
    <property type="entry name" value="Nucleoprot-TPR/MLP1_dom"/>
</dbReference>
<gene>
    <name evidence="9" type="ORF">HYQ45_001677</name>
</gene>
<feature type="region of interest" description="Disordered" evidence="5">
    <location>
        <begin position="937"/>
        <end position="966"/>
    </location>
</feature>
<feature type="compositionally biased region" description="Basic and acidic residues" evidence="5">
    <location>
        <begin position="1610"/>
        <end position="1619"/>
    </location>
</feature>
<feature type="compositionally biased region" description="Low complexity" evidence="5">
    <location>
        <begin position="367"/>
        <end position="379"/>
    </location>
</feature>
<dbReference type="EMBL" id="JAEMWZ010000025">
    <property type="protein sequence ID" value="KAG7141831.1"/>
    <property type="molecule type" value="Genomic_DNA"/>
</dbReference>
<evidence type="ECO:0000256" key="3">
    <source>
        <dbReference type="ARBA" id="ARBA00023242"/>
    </source>
</evidence>
<feature type="region of interest" description="Disordered" evidence="5">
    <location>
        <begin position="1587"/>
        <end position="1664"/>
    </location>
</feature>
<feature type="coiled-coil region" evidence="4">
    <location>
        <begin position="1668"/>
        <end position="1746"/>
    </location>
</feature>
<evidence type="ECO:0000259" key="7">
    <source>
        <dbReference type="Pfam" id="PF25481"/>
    </source>
</evidence>
<feature type="coiled-coil region" evidence="4">
    <location>
        <begin position="689"/>
        <end position="741"/>
    </location>
</feature>
<feature type="compositionally biased region" description="Polar residues" evidence="5">
    <location>
        <begin position="1587"/>
        <end position="1608"/>
    </location>
</feature>
<evidence type="ECO:0000256" key="1">
    <source>
        <dbReference type="ARBA" id="ARBA00004123"/>
    </source>
</evidence>
<proteinExistence type="predicted"/>
<dbReference type="PANTHER" id="PTHR18898:SF2">
    <property type="entry name" value="NUCLEOPROTEIN TPR"/>
    <property type="match status" value="1"/>
</dbReference>
<protein>
    <submittedName>
        <fullName evidence="9">Protein MLP1 like protein</fullName>
    </submittedName>
</protein>
<comment type="subcellular location">
    <subcellularLocation>
        <location evidence="1">Nucleus</location>
    </subcellularLocation>
</comment>
<dbReference type="GO" id="GO:0006406">
    <property type="term" value="P:mRNA export from nucleus"/>
    <property type="evidence" value="ECO:0007669"/>
    <property type="project" value="TreeGrafter"/>
</dbReference>
<dbReference type="Proteomes" id="UP000689129">
    <property type="component" value="Unassembled WGS sequence"/>
</dbReference>
<feature type="compositionally biased region" description="Basic and acidic residues" evidence="5">
    <location>
        <begin position="476"/>
        <end position="490"/>
    </location>
</feature>
<feature type="coiled-coil region" evidence="4">
    <location>
        <begin position="968"/>
        <end position="1203"/>
    </location>
</feature>
<feature type="domain" description="Nucleoprotein TPR/MPL1" evidence="7">
    <location>
        <begin position="184"/>
        <end position="261"/>
    </location>
</feature>
<dbReference type="OrthoDB" id="343070at2759"/>
<dbReference type="Pfam" id="PF25785">
    <property type="entry name" value="TPR"/>
    <property type="match status" value="1"/>
</dbReference>
<feature type="compositionally biased region" description="Gly residues" evidence="5">
    <location>
        <begin position="2035"/>
        <end position="2046"/>
    </location>
</feature>
<feature type="region of interest" description="Disordered" evidence="5">
    <location>
        <begin position="844"/>
        <end position="877"/>
    </location>
</feature>
<keyword evidence="3" id="KW-0539">Nucleus</keyword>
<accession>A0A8I3AWJ1</accession>
<evidence type="ECO:0000256" key="5">
    <source>
        <dbReference type="SAM" id="MobiDB-lite"/>
    </source>
</evidence>
<feature type="coiled-coil region" evidence="4">
    <location>
        <begin position="572"/>
        <end position="632"/>
    </location>
</feature>
<dbReference type="InterPro" id="IPR012929">
    <property type="entry name" value="Nucleoprot-TPR/MLP1-2_dom"/>
</dbReference>
<sequence length="2113" mass="234925">MAAAAVDTGRIAGHLGLAESAVNTITTDPTPELVASFLQALVAKADEFDEVYNAKLMLEVELESAHRNAEERCRNAKATADKALKDVEEIRQKLHEEETKRQNVENELQSLKSRESDHDSEITTLRDRIESLQSSNRANMALLESRNARDSELSDELAKQHQKNVQLNKDITSLQTSLQAAQATASSAKYREDSVQQQLDLARRNSEWFENELKTKSEEALKYRKEKGARIAELQRQNEDAKSETDALKRSEQQLRDRLDAAQAKAEEALTKLQQQQEAFARTEESYKHELESKQRLVDMANQLTNNHKTRVQQLEGERESLNQKHVNDIKRLQQQLEQEKENCRILEERVGQLEGEIDELQVRMEQAPQPASAPSAPSTPRPNGSLAVRAASPFATPGSVRSRTAITATQAIEELYKVKGQLAGEKRRNQQLAEELDNMIAVLEAKTPEIEELQAETDALRAEITKMSQLSEQSYEERDAAKKSARKAESALSTTKAEAQILRNQLRDLSTQIQMLVFNMHAREKGLEQLTREETLRLEQLSRGEVTENALSDMSDTNQFITQKFVVFRDIQELQEKNQELLRVTRDLADKMENEEARAAKDQAAHDSKLVDELKTQLANLMDERQSLRTTTESFKTERDMFRRLLQQKNGSGELDSILGSPINDGQRHPLVSIEDEQGDSVSPQVALRDLQAQFDSYRDDAEAVRQSLRDQVDKVSGEKNALQAEVAKISSQLTLATERYEMLHSNFVALQTDNKELQKRSQVLSEGAAKQDIRTQQVAEELIEARGLVESMRNETANLKAEKKLWKDIQDRLNQDNESLVQEKARLNGLLATHQSLLNERDISESEARRKSQSRIESLESELSDTKRKLSEEVEEGKKLQLRKEFDAREAQKRIDELSGNLSQIREEHVAVKTSRDHLQARVDELTIELRSAEERYGRLQPRPTPRPGSFAAETTQPDHDNESEVRELINEVADLKRDLELARAHLENAKEQAEQYKNLSEENEKALSEFTDSQEQFQQEIETTLQAKDAKIKELEQRVEDVSAELANSNKELSALRDAQGEVARKFEDEKKILEEELERLKATAERHSEAAKHHRDDMRLQQEITTGIQKDYEHELMKHAEAAQQAQQLRAEYNQLKSQTATLRAEAESAKVTLAQSQGSWEDRRQHLEQEIAELKARRDDANAQNKLLHQQLESVTAQFSALKQNRTSTIDNANSSEGGGSSDNAIDGLRELNSYLQREKDILEVQYDLKVQESKRLQQQLTYSQSQLEETRLKLDQERRTAAESGQSSLAHKDLMEKINELNLYRESSATLRNELTQSRAQIAKKNAKIEDLEGKVQPLEAKIEEIETQKGFLEEEIKQIQEDRDRWQKRTEGMFTKYGRVDPAEMDQLKQAVTDLEAERDALKEAEAPLRSQLDEVQKALDGERSNWQNTRQKLTEQFKERSKKLSGDKNEAIAERNNIQAQLDAVKSELEQVKNELGASSTQDEQVRQLQEQLNAANNEVQRIQQELEASSSQKSQYEQQISSFQQQVQRLQQEAQANQSTPTQPSAANTDPSGSASADVVAQLEQNLANLRNELENMTAQKQSATQELESLRSELQSAVSARDEAQRKASELAQQQSQTADASQASAKASELAQQQSQTADASQASAEPGGVAAQTVHNALSDEERKALEDKIVAAEAKAAEYETKASECEAKMKAIEESQNQTLKERSDKMKNALNDRLRQDRQKLEQEFQTRVDQEKIIWQAEHQAAAPSQEQPIASTPVKKQEPEPTSNTPTANAPLSDGEVRKLLATNPTAKSIFTANLKKKLEEHSAKAETTLKAEYEAKISTAREEGQALAQKKSALQINMRDNQVRAANAKLEVVSTAAANTPARPVGEVWEEAKVAKPAPAPAAQPTPARAPANAQINNTPRVAAGSPAPAPATAPANSSATPSKPPPAPVPATGQKPVTAAASGIPQPPGQKAAAATTGEAPTTTPAAANPFAASGNASSLPANPFANAAAANTTAATTGQAQPNQPTVRSGIPVPGRGGGAGRGGRGTYQTPGQRVSTGGPNERGGFAGRGRGRGGHQQGGALNPGANDFQPGTKRPRGDGEAGGGAKRARGSH</sequence>
<feature type="compositionally biased region" description="Polar residues" evidence="5">
    <location>
        <begin position="1549"/>
        <end position="1564"/>
    </location>
</feature>
<feature type="domain" description="NUA/TPR/MLP1-2-like" evidence="8">
    <location>
        <begin position="486"/>
        <end position="598"/>
    </location>
</feature>
<evidence type="ECO:0000313" key="10">
    <source>
        <dbReference type="Proteomes" id="UP000689129"/>
    </source>
</evidence>
<feature type="compositionally biased region" description="Basic and acidic residues" evidence="5">
    <location>
        <begin position="112"/>
        <end position="121"/>
    </location>
</feature>
<dbReference type="GO" id="GO:0017056">
    <property type="term" value="F:structural constituent of nuclear pore"/>
    <property type="evidence" value="ECO:0007669"/>
    <property type="project" value="TreeGrafter"/>
</dbReference>
<dbReference type="Pfam" id="PF25481">
    <property type="entry name" value="Nucleoprot-TPR"/>
    <property type="match status" value="1"/>
</dbReference>
<comment type="caution">
    <text evidence="9">The sequence shown here is derived from an EMBL/GenBank/DDBJ whole genome shotgun (WGS) entry which is preliminary data.</text>
</comment>
<dbReference type="GO" id="GO:0005643">
    <property type="term" value="C:nuclear pore"/>
    <property type="evidence" value="ECO:0007669"/>
    <property type="project" value="TreeGrafter"/>
</dbReference>
<keyword evidence="2 4" id="KW-0175">Coiled coil</keyword>